<protein>
    <submittedName>
        <fullName evidence="1">Uncharacterized protein</fullName>
    </submittedName>
</protein>
<dbReference type="EMBL" id="JAIWYP010000010">
    <property type="protein sequence ID" value="KAH3753797.1"/>
    <property type="molecule type" value="Genomic_DNA"/>
</dbReference>
<organism evidence="1 2">
    <name type="scientific">Dreissena polymorpha</name>
    <name type="common">Zebra mussel</name>
    <name type="synonym">Mytilus polymorpha</name>
    <dbReference type="NCBI Taxonomy" id="45954"/>
    <lineage>
        <taxon>Eukaryota</taxon>
        <taxon>Metazoa</taxon>
        <taxon>Spiralia</taxon>
        <taxon>Lophotrochozoa</taxon>
        <taxon>Mollusca</taxon>
        <taxon>Bivalvia</taxon>
        <taxon>Autobranchia</taxon>
        <taxon>Heteroconchia</taxon>
        <taxon>Euheterodonta</taxon>
        <taxon>Imparidentia</taxon>
        <taxon>Neoheterodontei</taxon>
        <taxon>Myida</taxon>
        <taxon>Dreissenoidea</taxon>
        <taxon>Dreissenidae</taxon>
        <taxon>Dreissena</taxon>
    </lineage>
</organism>
<accession>A0A9D4DQ36</accession>
<sequence>MCVLIWEASNLSWHFLAHPQPDSWKRRMLSSCENASPSSLPSSSVESLLDSAGCPETKDAMRFSMTALHALSTWSLSSSDDSS</sequence>
<comment type="caution">
    <text evidence="1">The sequence shown here is derived from an EMBL/GenBank/DDBJ whole genome shotgun (WGS) entry which is preliminary data.</text>
</comment>
<gene>
    <name evidence="1" type="ORF">DPMN_188447</name>
</gene>
<dbReference type="AlphaFoldDB" id="A0A9D4DQ36"/>
<proteinExistence type="predicted"/>
<reference evidence="1" key="1">
    <citation type="journal article" date="2019" name="bioRxiv">
        <title>The Genome of the Zebra Mussel, Dreissena polymorpha: A Resource for Invasive Species Research.</title>
        <authorList>
            <person name="McCartney M.A."/>
            <person name="Auch B."/>
            <person name="Kono T."/>
            <person name="Mallez S."/>
            <person name="Zhang Y."/>
            <person name="Obille A."/>
            <person name="Becker A."/>
            <person name="Abrahante J.E."/>
            <person name="Garbe J."/>
            <person name="Badalamenti J.P."/>
            <person name="Herman A."/>
            <person name="Mangelson H."/>
            <person name="Liachko I."/>
            <person name="Sullivan S."/>
            <person name="Sone E.D."/>
            <person name="Koren S."/>
            <person name="Silverstein K.A.T."/>
            <person name="Beckman K.B."/>
            <person name="Gohl D.M."/>
        </authorList>
    </citation>
    <scope>NUCLEOTIDE SEQUENCE</scope>
    <source>
        <strain evidence="1">Duluth1</strain>
        <tissue evidence="1">Whole animal</tissue>
    </source>
</reference>
<reference evidence="1" key="2">
    <citation type="submission" date="2020-11" db="EMBL/GenBank/DDBJ databases">
        <authorList>
            <person name="McCartney M.A."/>
            <person name="Auch B."/>
            <person name="Kono T."/>
            <person name="Mallez S."/>
            <person name="Becker A."/>
            <person name="Gohl D.M."/>
            <person name="Silverstein K.A.T."/>
            <person name="Koren S."/>
            <person name="Bechman K.B."/>
            <person name="Herman A."/>
            <person name="Abrahante J.E."/>
            <person name="Garbe J."/>
        </authorList>
    </citation>
    <scope>NUCLEOTIDE SEQUENCE</scope>
    <source>
        <strain evidence="1">Duluth1</strain>
        <tissue evidence="1">Whole animal</tissue>
    </source>
</reference>
<evidence type="ECO:0000313" key="1">
    <source>
        <dbReference type="EMBL" id="KAH3753797.1"/>
    </source>
</evidence>
<evidence type="ECO:0000313" key="2">
    <source>
        <dbReference type="Proteomes" id="UP000828390"/>
    </source>
</evidence>
<dbReference type="Proteomes" id="UP000828390">
    <property type="component" value="Unassembled WGS sequence"/>
</dbReference>
<name>A0A9D4DQ36_DREPO</name>
<keyword evidence="2" id="KW-1185">Reference proteome</keyword>